<feature type="domain" description="ORC1/DEAH AAA+ ATPase" evidence="1">
    <location>
        <begin position="43"/>
        <end position="195"/>
    </location>
</feature>
<evidence type="ECO:0000313" key="3">
    <source>
        <dbReference type="Proteomes" id="UP001595384"/>
    </source>
</evidence>
<reference evidence="3" key="1">
    <citation type="journal article" date="2019" name="Int. J. Syst. Evol. Microbiol.">
        <title>The Global Catalogue of Microorganisms (GCM) 10K type strain sequencing project: providing services to taxonomists for standard genome sequencing and annotation.</title>
        <authorList>
            <consortium name="The Broad Institute Genomics Platform"/>
            <consortium name="The Broad Institute Genome Sequencing Center for Infectious Disease"/>
            <person name="Wu L."/>
            <person name="Ma J."/>
        </authorList>
    </citation>
    <scope>NUCLEOTIDE SEQUENCE [LARGE SCALE GENOMIC DNA]</scope>
    <source>
        <strain evidence="3">KCTC 62784</strain>
    </source>
</reference>
<keyword evidence="3" id="KW-1185">Reference proteome</keyword>
<gene>
    <name evidence="2" type="ORF">ACFODT_02395</name>
</gene>
<evidence type="ECO:0000313" key="2">
    <source>
        <dbReference type="EMBL" id="MFC3022682.1"/>
    </source>
</evidence>
<organism evidence="2 3">
    <name type="scientific">Vibrio zhugei</name>
    <dbReference type="NCBI Taxonomy" id="2479546"/>
    <lineage>
        <taxon>Bacteria</taxon>
        <taxon>Pseudomonadati</taxon>
        <taxon>Pseudomonadota</taxon>
        <taxon>Gammaproteobacteria</taxon>
        <taxon>Vibrionales</taxon>
        <taxon>Vibrionaceae</taxon>
        <taxon>Vibrio</taxon>
    </lineage>
</organism>
<sequence>MIFGRKDISEVFTPRNSSVNPKMYIERKDLEKSLRRSINGSMHSFLFGESGTGKSWLYKKVFGENNIKYVVANCASASIKRSITNEILSVSLKAGSSQKQSYSESKEAGLSAGATAKLKHQGEYTVVQEDDLIKAFESLSKESGNKKTVLVFDNLETIFKNEELMDELSDIIILLDDERYAKYKVKFLIVGVPNEAIRYFSSSKSSSSVGNRIEEISRVTGFDYQQVLELFERGFVNQLKVELTETQTRRLAVHIFNITLGIPQRVHEYCEVLAYEIEDNDWQYNTQLIEEADQAWLLRGLRESYSTIEKYLNSDETSEGRRNQVIYALGKNSAHQIDTNKIGEIIRKEFPSTAPDSNSGIGQVLSFLSKGDNPVLHKISNSNAYAFTDPRYIMCIRIMLYKSEGTEAVHKKGFSIT</sequence>
<evidence type="ECO:0000259" key="1">
    <source>
        <dbReference type="Pfam" id="PF13401"/>
    </source>
</evidence>
<dbReference type="Proteomes" id="UP001595384">
    <property type="component" value="Unassembled WGS sequence"/>
</dbReference>
<proteinExistence type="predicted"/>
<dbReference type="Pfam" id="PF13401">
    <property type="entry name" value="AAA_22"/>
    <property type="match status" value="1"/>
</dbReference>
<protein>
    <submittedName>
        <fullName evidence="2">AAA family ATPase</fullName>
    </submittedName>
</protein>
<dbReference type="Gene3D" id="3.40.50.300">
    <property type="entry name" value="P-loop containing nucleotide triphosphate hydrolases"/>
    <property type="match status" value="1"/>
</dbReference>
<dbReference type="InterPro" id="IPR027417">
    <property type="entry name" value="P-loop_NTPase"/>
</dbReference>
<dbReference type="RefSeq" id="WP_241967730.1">
    <property type="nucleotide sequence ID" value="NZ_AP024911.1"/>
</dbReference>
<dbReference type="SUPFAM" id="SSF52540">
    <property type="entry name" value="P-loop containing nucleoside triphosphate hydrolases"/>
    <property type="match status" value="1"/>
</dbReference>
<dbReference type="InterPro" id="IPR049945">
    <property type="entry name" value="AAA_22"/>
</dbReference>
<dbReference type="EMBL" id="JBHRSE010000015">
    <property type="protein sequence ID" value="MFC3022682.1"/>
    <property type="molecule type" value="Genomic_DNA"/>
</dbReference>
<name>A0ABV7C3T6_9VIBR</name>
<accession>A0ABV7C3T6</accession>
<comment type="caution">
    <text evidence="2">The sequence shown here is derived from an EMBL/GenBank/DDBJ whole genome shotgun (WGS) entry which is preliminary data.</text>
</comment>